<gene>
    <name evidence="1" type="ORF">R1flu_022195</name>
</gene>
<dbReference type="Proteomes" id="UP001605036">
    <property type="component" value="Unassembled WGS sequence"/>
</dbReference>
<reference evidence="1 2" key="1">
    <citation type="submission" date="2024-09" db="EMBL/GenBank/DDBJ databases">
        <title>Chromosome-scale assembly of Riccia fluitans.</title>
        <authorList>
            <person name="Paukszto L."/>
            <person name="Sawicki J."/>
            <person name="Karawczyk K."/>
            <person name="Piernik-Szablinska J."/>
            <person name="Szczecinska M."/>
            <person name="Mazdziarz M."/>
        </authorList>
    </citation>
    <scope>NUCLEOTIDE SEQUENCE [LARGE SCALE GENOMIC DNA]</scope>
    <source>
        <strain evidence="1">Rf_01</strain>
        <tissue evidence="1">Aerial parts of the thallus</tissue>
    </source>
</reference>
<protein>
    <submittedName>
        <fullName evidence="1">Uncharacterized protein</fullName>
    </submittedName>
</protein>
<accession>A0ABD1ZSG2</accession>
<name>A0ABD1ZSG2_9MARC</name>
<comment type="caution">
    <text evidence="1">The sequence shown here is derived from an EMBL/GenBank/DDBJ whole genome shotgun (WGS) entry which is preliminary data.</text>
</comment>
<dbReference type="AlphaFoldDB" id="A0ABD1ZSG2"/>
<evidence type="ECO:0000313" key="2">
    <source>
        <dbReference type="Proteomes" id="UP001605036"/>
    </source>
</evidence>
<organism evidence="1 2">
    <name type="scientific">Riccia fluitans</name>
    <dbReference type="NCBI Taxonomy" id="41844"/>
    <lineage>
        <taxon>Eukaryota</taxon>
        <taxon>Viridiplantae</taxon>
        <taxon>Streptophyta</taxon>
        <taxon>Embryophyta</taxon>
        <taxon>Marchantiophyta</taxon>
        <taxon>Marchantiopsida</taxon>
        <taxon>Marchantiidae</taxon>
        <taxon>Marchantiales</taxon>
        <taxon>Ricciaceae</taxon>
        <taxon>Riccia</taxon>
    </lineage>
</organism>
<keyword evidence="2" id="KW-1185">Reference proteome</keyword>
<evidence type="ECO:0000313" key="1">
    <source>
        <dbReference type="EMBL" id="KAL2654067.1"/>
    </source>
</evidence>
<proteinExistence type="predicted"/>
<dbReference type="EMBL" id="JBHFFA010000001">
    <property type="protein sequence ID" value="KAL2654067.1"/>
    <property type="molecule type" value="Genomic_DNA"/>
</dbReference>
<sequence length="94" mass="10305">MAAVRVDHRIVQGLPDVPIETLARRRGMSVAIHSSLEGDNDDNLLMLVSPNVQGEANVPVLRPSPRLPLQDISHLFPLYVRFCTSLCTVSVAAF</sequence>